<evidence type="ECO:0000313" key="2">
    <source>
        <dbReference type="EMBL" id="PKK70546.1"/>
    </source>
</evidence>
<accession>A0A2N1N9F4</accession>
<reference evidence="2 3" key="1">
    <citation type="submission" date="2016-04" db="EMBL/GenBank/DDBJ databases">
        <title>Genome analyses suggest a sexual origin of heterokaryosis in a supposedly ancient asexual fungus.</title>
        <authorList>
            <person name="Ropars J."/>
            <person name="Sedzielewska K."/>
            <person name="Noel J."/>
            <person name="Charron P."/>
            <person name="Farinelli L."/>
            <person name="Marton T."/>
            <person name="Kruger M."/>
            <person name="Pelin A."/>
            <person name="Brachmann A."/>
            <person name="Corradi N."/>
        </authorList>
    </citation>
    <scope>NUCLEOTIDE SEQUENCE [LARGE SCALE GENOMIC DNA]</scope>
    <source>
        <strain evidence="2 3">C2</strain>
    </source>
</reference>
<feature type="region of interest" description="Disordered" evidence="1">
    <location>
        <begin position="1"/>
        <end position="50"/>
    </location>
</feature>
<dbReference type="AlphaFoldDB" id="A0A2N1N9F4"/>
<gene>
    <name evidence="2" type="ORF">RhiirC2_849852</name>
</gene>
<dbReference type="VEuPathDB" id="FungiDB:RhiirA1_474884"/>
<feature type="compositionally biased region" description="Low complexity" evidence="1">
    <location>
        <begin position="27"/>
        <end position="40"/>
    </location>
</feature>
<dbReference type="VEuPathDB" id="FungiDB:RhiirA1_532326"/>
<dbReference type="VEuPathDB" id="FungiDB:FUN_025476"/>
<dbReference type="VEuPathDB" id="FungiDB:RhiirFUN_021486"/>
<organism evidence="2 3">
    <name type="scientific">Rhizophagus irregularis</name>
    <dbReference type="NCBI Taxonomy" id="588596"/>
    <lineage>
        <taxon>Eukaryota</taxon>
        <taxon>Fungi</taxon>
        <taxon>Fungi incertae sedis</taxon>
        <taxon>Mucoromycota</taxon>
        <taxon>Glomeromycotina</taxon>
        <taxon>Glomeromycetes</taxon>
        <taxon>Glomerales</taxon>
        <taxon>Glomeraceae</taxon>
        <taxon>Rhizophagus</taxon>
    </lineage>
</organism>
<reference evidence="2 3" key="2">
    <citation type="submission" date="2017-10" db="EMBL/GenBank/DDBJ databases">
        <title>Extensive intraspecific genome diversity in a model arbuscular mycorrhizal fungus.</title>
        <authorList>
            <person name="Chen E.C.H."/>
            <person name="Morin E."/>
            <person name="Baudet D."/>
            <person name="Noel J."/>
            <person name="Ndikumana S."/>
            <person name="Charron P."/>
            <person name="St-Onge C."/>
            <person name="Giorgi J."/>
            <person name="Grigoriev I.V."/>
            <person name="Roux C."/>
            <person name="Martin F.M."/>
            <person name="Corradi N."/>
        </authorList>
    </citation>
    <scope>NUCLEOTIDE SEQUENCE [LARGE SCALE GENOMIC DNA]</scope>
    <source>
        <strain evidence="2 3">C2</strain>
    </source>
</reference>
<dbReference type="Proteomes" id="UP000233469">
    <property type="component" value="Unassembled WGS sequence"/>
</dbReference>
<protein>
    <submittedName>
        <fullName evidence="2">Uncharacterized protein</fullName>
    </submittedName>
</protein>
<comment type="caution">
    <text evidence="2">The sequence shown here is derived from an EMBL/GenBank/DDBJ whole genome shotgun (WGS) entry which is preliminary data.</text>
</comment>
<dbReference type="EMBL" id="LLXL01000604">
    <property type="protein sequence ID" value="PKK70546.1"/>
    <property type="molecule type" value="Genomic_DNA"/>
</dbReference>
<sequence>MDQEENALLSRPTQNYNTLNSSEFDISPETPLLPTTSSPPQNQRHRLNGGTGPVLTNECNAIIVSDHNNIEGALVAQRISRAKYNDSVTVMPVMEYVPVDSNMQFIGINETVLDDFPDFSSDESNSAEWGYQGVDGLEVVINGYTFSSKENKFFLFDATGMRSRVYPKKFLWCLHVMKLEEFCLLKDMNNFYVEIKNGNIGRNENEEERQVDLVDI</sequence>
<name>A0A2N1N9F4_9GLOM</name>
<evidence type="ECO:0000313" key="3">
    <source>
        <dbReference type="Proteomes" id="UP000233469"/>
    </source>
</evidence>
<proteinExistence type="predicted"/>
<evidence type="ECO:0000256" key="1">
    <source>
        <dbReference type="SAM" id="MobiDB-lite"/>
    </source>
</evidence>
<feature type="compositionally biased region" description="Polar residues" evidence="1">
    <location>
        <begin position="11"/>
        <end position="24"/>
    </location>
</feature>